<dbReference type="Proteomes" id="UP001341840">
    <property type="component" value="Unassembled WGS sequence"/>
</dbReference>
<sequence length="369" mass="43671">MKSDSCEVLMGSQHEETLRKLRKVIVSLQNEIDKRDLKLLEMETKHRGTLDSLKKLIMRLTDNIDYKERCLLEMKCKYNEALSMIEKLKNDKDEPHEGGCNDSLRMKDMVVDLNHDMERLKEEHEKITKQLEESKALNELQQKNFIEEIQKLRRELQDQSHVESDEGSAENLNTAIATFRNQLKDKMEYLERVENLNSFLVVKEQEYKQELLDARKESIDSLQDMFSCRSQLGIKRMGELDPKPFQDSCSQKYSNEPWQEISAMLCSSWEDNLKNSAWHPFKITEVNGILQKIINENDEKLKLLRDEHGEVVYKAVTEALMEIEEYNSSGRYTVPEIWNWKEGRRATLKEIIQYIIRQLKSHKRKRKVL</sequence>
<accession>A0ABU6SVW6</accession>
<proteinExistence type="predicted"/>
<dbReference type="Pfam" id="PF03469">
    <property type="entry name" value="XH"/>
    <property type="match status" value="1"/>
</dbReference>
<organism evidence="3 4">
    <name type="scientific">Stylosanthes scabra</name>
    <dbReference type="NCBI Taxonomy" id="79078"/>
    <lineage>
        <taxon>Eukaryota</taxon>
        <taxon>Viridiplantae</taxon>
        <taxon>Streptophyta</taxon>
        <taxon>Embryophyta</taxon>
        <taxon>Tracheophyta</taxon>
        <taxon>Spermatophyta</taxon>
        <taxon>Magnoliopsida</taxon>
        <taxon>eudicotyledons</taxon>
        <taxon>Gunneridae</taxon>
        <taxon>Pentapetalae</taxon>
        <taxon>rosids</taxon>
        <taxon>fabids</taxon>
        <taxon>Fabales</taxon>
        <taxon>Fabaceae</taxon>
        <taxon>Papilionoideae</taxon>
        <taxon>50 kb inversion clade</taxon>
        <taxon>dalbergioids sensu lato</taxon>
        <taxon>Dalbergieae</taxon>
        <taxon>Pterocarpus clade</taxon>
        <taxon>Stylosanthes</taxon>
    </lineage>
</organism>
<keyword evidence="1" id="KW-0175">Coiled coil</keyword>
<reference evidence="3 4" key="1">
    <citation type="journal article" date="2023" name="Plants (Basel)">
        <title>Bridging the Gap: Combining Genomics and Transcriptomics Approaches to Understand Stylosanthes scabra, an Orphan Legume from the Brazilian Caatinga.</title>
        <authorList>
            <person name="Ferreira-Neto J.R.C."/>
            <person name="da Silva M.D."/>
            <person name="Binneck E."/>
            <person name="de Melo N.F."/>
            <person name="da Silva R.H."/>
            <person name="de Melo A.L.T.M."/>
            <person name="Pandolfi V."/>
            <person name="Bustamante F.O."/>
            <person name="Brasileiro-Vidal A.C."/>
            <person name="Benko-Iseppon A.M."/>
        </authorList>
    </citation>
    <scope>NUCLEOTIDE SEQUENCE [LARGE SCALE GENOMIC DNA]</scope>
    <source>
        <tissue evidence="3">Leaves</tissue>
    </source>
</reference>
<name>A0ABU6SVW6_9FABA</name>
<keyword evidence="4" id="KW-1185">Reference proteome</keyword>
<dbReference type="InterPro" id="IPR045177">
    <property type="entry name" value="FDM1-5/IDN2"/>
</dbReference>
<dbReference type="EMBL" id="JASCZI010061990">
    <property type="protein sequence ID" value="MED6139868.1"/>
    <property type="molecule type" value="Genomic_DNA"/>
</dbReference>
<evidence type="ECO:0000259" key="2">
    <source>
        <dbReference type="Pfam" id="PF03469"/>
    </source>
</evidence>
<evidence type="ECO:0000313" key="4">
    <source>
        <dbReference type="Proteomes" id="UP001341840"/>
    </source>
</evidence>
<dbReference type="PANTHER" id="PTHR21596">
    <property type="entry name" value="RIBONUCLEASE P SUBUNIT P38"/>
    <property type="match status" value="1"/>
</dbReference>
<comment type="caution">
    <text evidence="3">The sequence shown here is derived from an EMBL/GenBank/DDBJ whole genome shotgun (WGS) entry which is preliminary data.</text>
</comment>
<gene>
    <name evidence="3" type="ORF">PIB30_087978</name>
</gene>
<evidence type="ECO:0000313" key="3">
    <source>
        <dbReference type="EMBL" id="MED6139868.1"/>
    </source>
</evidence>
<feature type="domain" description="Factor of DNA methylation 1-5/IDN2" evidence="2">
    <location>
        <begin position="235"/>
        <end position="365"/>
    </location>
</feature>
<dbReference type="InterPro" id="IPR005379">
    <property type="entry name" value="FDM1-5/IDN2_XH"/>
</dbReference>
<protein>
    <recommendedName>
        <fullName evidence="2">Factor of DNA methylation 1-5/IDN2 domain-containing protein</fullName>
    </recommendedName>
</protein>
<dbReference type="PANTHER" id="PTHR21596:SF23">
    <property type="entry name" value="FACTOR OF DNA METHYLATION 4"/>
    <property type="match status" value="1"/>
</dbReference>
<evidence type="ECO:0000256" key="1">
    <source>
        <dbReference type="SAM" id="Coils"/>
    </source>
</evidence>
<feature type="coiled-coil region" evidence="1">
    <location>
        <begin position="71"/>
        <end position="162"/>
    </location>
</feature>